<evidence type="ECO:0000313" key="3">
    <source>
        <dbReference type="EMBL" id="KAB1220042.1"/>
    </source>
</evidence>
<comment type="caution">
    <text evidence="3">The sequence shown here is derived from an EMBL/GenBank/DDBJ whole genome shotgun (WGS) entry which is preliminary data.</text>
</comment>
<feature type="coiled-coil region" evidence="1">
    <location>
        <begin position="202"/>
        <end position="229"/>
    </location>
</feature>
<keyword evidence="1" id="KW-0175">Coiled coil</keyword>
<evidence type="ECO:0000256" key="2">
    <source>
        <dbReference type="SAM" id="MobiDB-lite"/>
    </source>
</evidence>
<organism evidence="3 4">
    <name type="scientific">Morella rubra</name>
    <name type="common">Chinese bayberry</name>
    <dbReference type="NCBI Taxonomy" id="262757"/>
    <lineage>
        <taxon>Eukaryota</taxon>
        <taxon>Viridiplantae</taxon>
        <taxon>Streptophyta</taxon>
        <taxon>Embryophyta</taxon>
        <taxon>Tracheophyta</taxon>
        <taxon>Spermatophyta</taxon>
        <taxon>Magnoliopsida</taxon>
        <taxon>eudicotyledons</taxon>
        <taxon>Gunneridae</taxon>
        <taxon>Pentapetalae</taxon>
        <taxon>rosids</taxon>
        <taxon>fabids</taxon>
        <taxon>Fagales</taxon>
        <taxon>Myricaceae</taxon>
        <taxon>Morella</taxon>
    </lineage>
</organism>
<name>A0A6A1W490_9ROSI</name>
<reference evidence="3 4" key="1">
    <citation type="journal article" date="2019" name="Plant Biotechnol. J.">
        <title>The red bayberry genome and genetic basis of sex determination.</title>
        <authorList>
            <person name="Jia H.M."/>
            <person name="Jia H.J."/>
            <person name="Cai Q.L."/>
            <person name="Wang Y."/>
            <person name="Zhao H.B."/>
            <person name="Yang W.F."/>
            <person name="Wang G.Y."/>
            <person name="Li Y.H."/>
            <person name="Zhan D.L."/>
            <person name="Shen Y.T."/>
            <person name="Niu Q.F."/>
            <person name="Chang L."/>
            <person name="Qiu J."/>
            <person name="Zhao L."/>
            <person name="Xie H.B."/>
            <person name="Fu W.Y."/>
            <person name="Jin J."/>
            <person name="Li X.W."/>
            <person name="Jiao Y."/>
            <person name="Zhou C.C."/>
            <person name="Tu T."/>
            <person name="Chai C.Y."/>
            <person name="Gao J.L."/>
            <person name="Fan L.J."/>
            <person name="van de Weg E."/>
            <person name="Wang J.Y."/>
            <person name="Gao Z.S."/>
        </authorList>
    </citation>
    <scope>NUCLEOTIDE SEQUENCE [LARGE SCALE GENOMIC DNA]</scope>
    <source>
        <tissue evidence="3">Leaves</tissue>
    </source>
</reference>
<feature type="compositionally biased region" description="Basic and acidic residues" evidence="2">
    <location>
        <begin position="1"/>
        <end position="12"/>
    </location>
</feature>
<dbReference type="Proteomes" id="UP000516437">
    <property type="component" value="Chromosome 3"/>
</dbReference>
<feature type="compositionally biased region" description="Basic and acidic residues" evidence="2">
    <location>
        <begin position="49"/>
        <end position="112"/>
    </location>
</feature>
<proteinExistence type="predicted"/>
<accession>A0A6A1W490</accession>
<feature type="compositionally biased region" description="Low complexity" evidence="2">
    <location>
        <begin position="34"/>
        <end position="43"/>
    </location>
</feature>
<dbReference type="EMBL" id="RXIC02000021">
    <property type="protein sequence ID" value="KAB1220042.1"/>
    <property type="molecule type" value="Genomic_DNA"/>
</dbReference>
<evidence type="ECO:0000313" key="4">
    <source>
        <dbReference type="Proteomes" id="UP000516437"/>
    </source>
</evidence>
<protein>
    <submittedName>
        <fullName evidence="3">Uncharacterized protein</fullName>
    </submittedName>
</protein>
<feature type="coiled-coil region" evidence="1">
    <location>
        <begin position="255"/>
        <end position="284"/>
    </location>
</feature>
<dbReference type="AlphaFoldDB" id="A0A6A1W490"/>
<gene>
    <name evidence="3" type="ORF">CJ030_MR3G019439</name>
</gene>
<sequence>MGKSREEGKTRGEGSLVFSPPKHFTPKPPPPPFCHTLHTPFPHSFALTTEEKKEKKKREEEEAEEKKEKKREEEEAEEKKKKKREEEEPEEKKEKKREEEEGEEERREEGKTKISQATSASNCSDLDVLIEGWGHRWITPNSKDYVNISDLSDSDDYQCDLKRKTYTKIEVYSEILVKKSGYVRRLGCAVKPPPSSNLPTQSSDLQDQLEKARDEIEAMRAAREKDLHEFVKKQTEMEATLQDHHEEQQVEQEPIQLEQEEHMKKEQECNRVEHEECMQKEQERLWAEISEGAGEENVLCNGEENERHVKATIQPMVATHKGKDIMVLFVVGFKATPQANLVDEVDEETKRPFLGIGTMWWDNVLSRIDDHYEVDVNANDEVKVGEEAADIGEASVNEGGPPIDVSGSFFNIGGPSFEVGGHSFDASPSFEVGGLFDDTDSEHVDAEHVT</sequence>
<feature type="region of interest" description="Disordered" evidence="2">
    <location>
        <begin position="1"/>
        <end position="120"/>
    </location>
</feature>
<evidence type="ECO:0000256" key="1">
    <source>
        <dbReference type="SAM" id="Coils"/>
    </source>
</evidence>
<keyword evidence="4" id="KW-1185">Reference proteome</keyword>